<dbReference type="Proteomes" id="UP000000438">
    <property type="component" value="Chromosome"/>
</dbReference>
<dbReference type="OrthoDB" id="35685at2157"/>
<dbReference type="InterPro" id="IPR000192">
    <property type="entry name" value="Aminotrans_V_dom"/>
</dbReference>
<dbReference type="STRING" id="263820.PTO0371"/>
<dbReference type="KEGG" id="pto:PTO0371"/>
<dbReference type="PIRSF" id="PIRSF000524">
    <property type="entry name" value="SPT"/>
    <property type="match status" value="1"/>
</dbReference>
<keyword evidence="5" id="KW-0032">Aminotransferase</keyword>
<protein>
    <submittedName>
        <fullName evidence="5">Serine--pyruvate aminotransferase</fullName>
        <ecNumber evidence="5">2.6.1.51</ecNumber>
    </submittedName>
</protein>
<dbReference type="PANTHER" id="PTHR21152:SF39">
    <property type="entry name" value="SOLUBLE HYDROGENASE, SMALL SUBUNIT"/>
    <property type="match status" value="1"/>
</dbReference>
<dbReference type="PATRIC" id="fig|263820.9.peg.395"/>
<dbReference type="RefSeq" id="WP_011177172.1">
    <property type="nucleotide sequence ID" value="NC_005877.1"/>
</dbReference>
<dbReference type="InterPro" id="IPR015424">
    <property type="entry name" value="PyrdxlP-dep_Trfase"/>
</dbReference>
<dbReference type="eggNOG" id="arCOG00082">
    <property type="taxonomic scope" value="Archaea"/>
</dbReference>
<evidence type="ECO:0000256" key="2">
    <source>
        <dbReference type="ARBA" id="ARBA00009236"/>
    </source>
</evidence>
<comment type="cofactor">
    <cofactor evidence="1">
        <name>pyridoxal 5'-phosphate</name>
        <dbReference type="ChEBI" id="CHEBI:597326"/>
    </cofactor>
</comment>
<evidence type="ECO:0000313" key="6">
    <source>
        <dbReference type="Proteomes" id="UP000000438"/>
    </source>
</evidence>
<organism evidence="5 6">
    <name type="scientific">Picrophilus torridus (strain ATCC 700027 / DSM 9790 / JCM 10055 / NBRC 100828 / KAW 2/3)</name>
    <dbReference type="NCBI Taxonomy" id="1122961"/>
    <lineage>
        <taxon>Archaea</taxon>
        <taxon>Methanobacteriati</taxon>
        <taxon>Thermoplasmatota</taxon>
        <taxon>Thermoplasmata</taxon>
        <taxon>Thermoplasmatales</taxon>
        <taxon>Picrophilaceae</taxon>
        <taxon>Picrophilus</taxon>
    </lineage>
</organism>
<keyword evidence="3" id="KW-0663">Pyridoxal phosphate</keyword>
<evidence type="ECO:0000259" key="4">
    <source>
        <dbReference type="Pfam" id="PF00266"/>
    </source>
</evidence>
<dbReference type="PANTHER" id="PTHR21152">
    <property type="entry name" value="AMINOTRANSFERASE CLASS V"/>
    <property type="match status" value="1"/>
</dbReference>
<evidence type="ECO:0000256" key="3">
    <source>
        <dbReference type="ARBA" id="ARBA00022898"/>
    </source>
</evidence>
<dbReference type="Pfam" id="PF00266">
    <property type="entry name" value="Aminotran_5"/>
    <property type="match status" value="1"/>
</dbReference>
<dbReference type="GeneID" id="2845182"/>
<dbReference type="InterPro" id="IPR015422">
    <property type="entry name" value="PyrdxlP-dep_Trfase_small"/>
</dbReference>
<dbReference type="PaxDb" id="263820-PTO0371"/>
<dbReference type="EC" id="2.6.1.51" evidence="5"/>
<evidence type="ECO:0000256" key="1">
    <source>
        <dbReference type="ARBA" id="ARBA00001933"/>
    </source>
</evidence>
<reference evidence="5 6" key="1">
    <citation type="journal article" date="2004" name="Proc. Natl. Acad. Sci. U.S.A.">
        <title>Genome sequence of Picrophilus torridus and its implications for life around pH 0.</title>
        <authorList>
            <person name="Futterer O."/>
            <person name="Angelov A."/>
            <person name="Liesegang H."/>
            <person name="Gottschalk G."/>
            <person name="Schleper C."/>
            <person name="Schepers B."/>
            <person name="Dock C."/>
            <person name="Antranikian G."/>
            <person name="Liebl W."/>
        </authorList>
    </citation>
    <scope>NUCLEOTIDE SEQUENCE [LARGE SCALE GENOMIC DNA]</scope>
    <source>
        <strain evidence="6">ATCC 700027 / DSM 9790 / JCM 10055 / NBRC 100828</strain>
    </source>
</reference>
<dbReference type="InterPro" id="IPR024169">
    <property type="entry name" value="SP_NH2Trfase/AEP_transaminase"/>
</dbReference>
<dbReference type="AlphaFoldDB" id="Q6L246"/>
<keyword evidence="5" id="KW-0808">Transferase</keyword>
<proteinExistence type="inferred from homology"/>
<name>Q6L246_PICTO</name>
<evidence type="ECO:0000313" key="5">
    <source>
        <dbReference type="EMBL" id="AAT42956.1"/>
    </source>
</evidence>
<dbReference type="InterPro" id="IPR015421">
    <property type="entry name" value="PyrdxlP-dep_Trfase_major"/>
</dbReference>
<dbReference type="GO" id="GO:0019265">
    <property type="term" value="P:glycine biosynthetic process, by transamination of glyoxylate"/>
    <property type="evidence" value="ECO:0007669"/>
    <property type="project" value="TreeGrafter"/>
</dbReference>
<dbReference type="Gene3D" id="3.40.640.10">
    <property type="entry name" value="Type I PLP-dependent aspartate aminotransferase-like (Major domain)"/>
    <property type="match status" value="1"/>
</dbReference>
<accession>Q6L246</accession>
<sequence length="364" mass="40528">MLLIPGPVEVTRPVMDAGSYLCNHRSDEFRAIVNNIENSLNSLTGSHRAVVTTGSGTLAVESMVFSLINKNDKVVALTQGPFGDRLAASVRRASKNAEIINIENKNIMEIIEEKDFDKLFMVHNETGYGVAVRNINDVARAVKNKGSRIIIDSVSGYLGYKIDFSNIYAMATGSQKNIAALPGTGIDFLSKEAVDDLYSNDVDAPFYLDLKTSLDFLEKNETPYTPSTGAFKSLEVALDEVKKEGMENRVKRIERASKFIRSILNENNIEVNGDDSNYSNTVVCFKPRTDPDDVIKRLASENIIITKGMGSMKNYLRIGTMGIINSHFISRFLNSYFKIEKINDYVDESEVKCDLPEFLEIIEA</sequence>
<dbReference type="GO" id="GO:0008453">
    <property type="term" value="F:alanine-glyoxylate transaminase activity"/>
    <property type="evidence" value="ECO:0007669"/>
    <property type="project" value="TreeGrafter"/>
</dbReference>
<gene>
    <name evidence="5" type="ordered locus">PTO0371</name>
</gene>
<dbReference type="InParanoid" id="Q6L246"/>
<dbReference type="Gene3D" id="3.90.1150.10">
    <property type="entry name" value="Aspartate Aminotransferase, domain 1"/>
    <property type="match status" value="1"/>
</dbReference>
<feature type="domain" description="Aminotransferase class V" evidence="4">
    <location>
        <begin position="24"/>
        <end position="312"/>
    </location>
</feature>
<dbReference type="HOGENOM" id="CLU_027686_1_1_2"/>
<dbReference type="SUPFAM" id="SSF53383">
    <property type="entry name" value="PLP-dependent transferases"/>
    <property type="match status" value="1"/>
</dbReference>
<dbReference type="EMBL" id="AE017261">
    <property type="protein sequence ID" value="AAT42956.1"/>
    <property type="molecule type" value="Genomic_DNA"/>
</dbReference>
<dbReference type="GO" id="GO:0004760">
    <property type="term" value="F:L-serine-pyruvate transaminase activity"/>
    <property type="evidence" value="ECO:0007669"/>
    <property type="project" value="UniProtKB-EC"/>
</dbReference>
<comment type="similarity">
    <text evidence="2">Belongs to the class-V pyridoxal-phosphate-dependent aminotransferase family.</text>
</comment>